<reference evidence="2 3" key="1">
    <citation type="submission" date="2016-11" db="EMBL/GenBank/DDBJ databases">
        <authorList>
            <person name="Jaros S."/>
            <person name="Januszkiewicz K."/>
            <person name="Wedrychowicz H."/>
        </authorList>
    </citation>
    <scope>NUCLEOTIDE SEQUENCE [LARGE SCALE GENOMIC DNA]</scope>
    <source>
        <strain evidence="2 3">DSM 3074</strain>
    </source>
</reference>
<dbReference type="Proteomes" id="UP000191240">
    <property type="component" value="Unassembled WGS sequence"/>
</dbReference>
<dbReference type="EMBL" id="FQYW01000023">
    <property type="protein sequence ID" value="SHJ00340.1"/>
    <property type="molecule type" value="Genomic_DNA"/>
</dbReference>
<evidence type="ECO:0000313" key="3">
    <source>
        <dbReference type="Proteomes" id="UP000191240"/>
    </source>
</evidence>
<name>A0A1M6FRT6_9FIRM</name>
<evidence type="ECO:0000313" key="2">
    <source>
        <dbReference type="EMBL" id="SHJ00340.1"/>
    </source>
</evidence>
<dbReference type="InterPro" id="IPR029000">
    <property type="entry name" value="Cyclophilin-like_dom_sf"/>
</dbReference>
<accession>A0A1M6FRT6</accession>
<organism evidence="2 3">
    <name type="scientific">Anaerovibrio lipolyticus DSM 3074</name>
    <dbReference type="NCBI Taxonomy" id="1120997"/>
    <lineage>
        <taxon>Bacteria</taxon>
        <taxon>Bacillati</taxon>
        <taxon>Bacillota</taxon>
        <taxon>Negativicutes</taxon>
        <taxon>Selenomonadales</taxon>
        <taxon>Selenomonadaceae</taxon>
        <taxon>Anaerovibrio</taxon>
    </lineage>
</organism>
<dbReference type="Gene3D" id="2.40.100.20">
    <property type="match status" value="1"/>
</dbReference>
<gene>
    <name evidence="2" type="ORF">SAMN02745671_02365</name>
</gene>
<dbReference type="SUPFAM" id="SSF50891">
    <property type="entry name" value="Cyclophilin-like"/>
    <property type="match status" value="1"/>
</dbReference>
<proteinExistence type="predicted"/>
<dbReference type="InterPro" id="IPR041183">
    <property type="entry name" value="Cyclophilin-like"/>
</dbReference>
<feature type="domain" description="Cyclophilin-like" evidence="1">
    <location>
        <begin position="46"/>
        <end position="150"/>
    </location>
</feature>
<evidence type="ECO:0000259" key="1">
    <source>
        <dbReference type="Pfam" id="PF18050"/>
    </source>
</evidence>
<dbReference type="AlphaFoldDB" id="A0A1M6FRT6"/>
<sequence>MLFLLSGCSANQNTGTASMAAHHEQAVQENTSVKSGQKKEMAMELMINNVRVPVSWEQNPSTENLKKLLPLTINMSMYGGFEQVGSIGHSLTRNDTQTTTQYGDIVLYSGDKIVIFYGSNSWSYTRLGHINLSQQEMTDLLSHGDVTMKITE</sequence>
<dbReference type="Pfam" id="PF18050">
    <property type="entry name" value="Cyclophil_like2"/>
    <property type="match status" value="1"/>
</dbReference>
<protein>
    <recommendedName>
        <fullName evidence="1">Cyclophilin-like domain-containing protein</fullName>
    </recommendedName>
</protein>